<dbReference type="PANTHER" id="PTHR43479">
    <property type="entry name" value="ACREF/ENVCD OPERON REPRESSOR-RELATED"/>
    <property type="match status" value="1"/>
</dbReference>
<dbReference type="EMBL" id="VULQ01000019">
    <property type="protein sequence ID" value="MSS78737.1"/>
    <property type="molecule type" value="Genomic_DNA"/>
</dbReference>
<evidence type="ECO:0000256" key="2">
    <source>
        <dbReference type="PROSITE-ProRule" id="PRU00335"/>
    </source>
</evidence>
<evidence type="ECO:0000313" key="4">
    <source>
        <dbReference type="EMBL" id="MSS78737.1"/>
    </source>
</evidence>
<dbReference type="PRINTS" id="PR00455">
    <property type="entry name" value="HTHTETR"/>
</dbReference>
<gene>
    <name evidence="4" type="ORF">FYJ26_10145</name>
</gene>
<evidence type="ECO:0000259" key="3">
    <source>
        <dbReference type="PROSITE" id="PS50977"/>
    </source>
</evidence>
<evidence type="ECO:0000256" key="1">
    <source>
        <dbReference type="ARBA" id="ARBA00023125"/>
    </source>
</evidence>
<reference evidence="4 5" key="1">
    <citation type="submission" date="2019-08" db="EMBL/GenBank/DDBJ databases">
        <title>In-depth cultivation of the pig gut microbiome towards novel bacterial diversity and tailored functional studies.</title>
        <authorList>
            <person name="Wylensek D."/>
            <person name="Hitch T.C.A."/>
            <person name="Clavel T."/>
        </authorList>
    </citation>
    <scope>NUCLEOTIDE SEQUENCE [LARGE SCALE GENOMIC DNA]</scope>
    <source>
        <strain evidence="4 5">WCA-380-WT-2B</strain>
    </source>
</reference>
<name>A0A6N7VY16_9FIRM</name>
<protein>
    <submittedName>
        <fullName evidence="4">TetR/AcrR family transcriptional regulator</fullName>
    </submittedName>
</protein>
<dbReference type="Proteomes" id="UP000441925">
    <property type="component" value="Unassembled WGS sequence"/>
</dbReference>
<dbReference type="InterPro" id="IPR001647">
    <property type="entry name" value="HTH_TetR"/>
</dbReference>
<feature type="DNA-binding region" description="H-T-H motif" evidence="2">
    <location>
        <begin position="31"/>
        <end position="50"/>
    </location>
</feature>
<dbReference type="Pfam" id="PF00440">
    <property type="entry name" value="TetR_N"/>
    <property type="match status" value="1"/>
</dbReference>
<dbReference type="PANTHER" id="PTHR43479:SF11">
    <property type="entry name" value="ACREF_ENVCD OPERON REPRESSOR-RELATED"/>
    <property type="match status" value="1"/>
</dbReference>
<comment type="caution">
    <text evidence="4">The sequence shown here is derived from an EMBL/GenBank/DDBJ whole genome shotgun (WGS) entry which is preliminary data.</text>
</comment>
<proteinExistence type="predicted"/>
<dbReference type="Gene3D" id="1.10.357.10">
    <property type="entry name" value="Tetracycline Repressor, domain 2"/>
    <property type="match status" value="1"/>
</dbReference>
<dbReference type="InterPro" id="IPR050624">
    <property type="entry name" value="HTH-type_Tx_Regulator"/>
</dbReference>
<evidence type="ECO:0000313" key="5">
    <source>
        <dbReference type="Proteomes" id="UP000441925"/>
    </source>
</evidence>
<accession>A0A6N7VY16</accession>
<sequence length="212" mass="24498">MLSLSGYDATHSKILESGIKNFLKDGYEKSNLRKICKEAGVTTGAFYRHFDDKENLFTNLVEPFASQILDIYKNYESKSLKTYESNEELSKNKLLEILKMKEEASVKSVSFFYDNKDIFELLIFSSYGTKYENFIDEIIGFEDENHKKILNLIYKNGYRSVITDEGLHLINHAYIYALSELVVHSNSKEEAIHNAKIIAGFFNDGWKKIRGL</sequence>
<keyword evidence="1 2" id="KW-0238">DNA-binding</keyword>
<keyword evidence="5" id="KW-1185">Reference proteome</keyword>
<feature type="domain" description="HTH tetR-type" evidence="3">
    <location>
        <begin position="8"/>
        <end position="68"/>
    </location>
</feature>
<organism evidence="4 5">
    <name type="scientific">Anaerococcus porci</name>
    <dbReference type="NCBI Taxonomy" id="2652269"/>
    <lineage>
        <taxon>Bacteria</taxon>
        <taxon>Bacillati</taxon>
        <taxon>Bacillota</taxon>
        <taxon>Tissierellia</taxon>
        <taxon>Tissierellales</taxon>
        <taxon>Peptoniphilaceae</taxon>
        <taxon>Anaerococcus</taxon>
    </lineage>
</organism>
<dbReference type="GO" id="GO:0003677">
    <property type="term" value="F:DNA binding"/>
    <property type="evidence" value="ECO:0007669"/>
    <property type="project" value="UniProtKB-UniRule"/>
</dbReference>
<dbReference type="SUPFAM" id="SSF46689">
    <property type="entry name" value="Homeodomain-like"/>
    <property type="match status" value="1"/>
</dbReference>
<dbReference type="InterPro" id="IPR009057">
    <property type="entry name" value="Homeodomain-like_sf"/>
</dbReference>
<dbReference type="AlphaFoldDB" id="A0A6N7VY16"/>
<dbReference type="PROSITE" id="PS50977">
    <property type="entry name" value="HTH_TETR_2"/>
    <property type="match status" value="1"/>
</dbReference>